<dbReference type="Pfam" id="PF13895">
    <property type="entry name" value="Ig_2"/>
    <property type="match status" value="1"/>
</dbReference>
<dbReference type="InterPro" id="IPR036179">
    <property type="entry name" value="Ig-like_dom_sf"/>
</dbReference>
<dbReference type="Gene3D" id="2.60.40.10">
    <property type="entry name" value="Immunoglobulins"/>
    <property type="match status" value="3"/>
</dbReference>
<feature type="compositionally biased region" description="Basic and acidic residues" evidence="3">
    <location>
        <begin position="342"/>
        <end position="355"/>
    </location>
</feature>
<dbReference type="SUPFAM" id="SSF48726">
    <property type="entry name" value="Immunoglobulin"/>
    <property type="match status" value="3"/>
</dbReference>
<evidence type="ECO:0000313" key="5">
    <source>
        <dbReference type="Ensembl" id="ENSCUSP00005017890.1"/>
    </source>
</evidence>
<name>A0A8C3UMQ4_CATUS</name>
<organism evidence="5 6">
    <name type="scientific">Catharus ustulatus</name>
    <name type="common">Russet-backed thrush</name>
    <name type="synonym">Hylocichla ustulatus</name>
    <dbReference type="NCBI Taxonomy" id="91951"/>
    <lineage>
        <taxon>Eukaryota</taxon>
        <taxon>Metazoa</taxon>
        <taxon>Chordata</taxon>
        <taxon>Craniata</taxon>
        <taxon>Vertebrata</taxon>
        <taxon>Euteleostomi</taxon>
        <taxon>Archelosauria</taxon>
        <taxon>Archosauria</taxon>
        <taxon>Dinosauria</taxon>
        <taxon>Saurischia</taxon>
        <taxon>Theropoda</taxon>
        <taxon>Coelurosauria</taxon>
        <taxon>Aves</taxon>
        <taxon>Neognathae</taxon>
        <taxon>Neoaves</taxon>
        <taxon>Telluraves</taxon>
        <taxon>Australaves</taxon>
        <taxon>Passeriformes</taxon>
        <taxon>Turdidae</taxon>
        <taxon>Catharus</taxon>
    </lineage>
</organism>
<sequence>MDPSVTRVVGWPWGQEQGKWNVRTAIWGQECGDREHVDNNGGTRIWGGIMDLVTCASTRWPWRPQFWGVHSPRCPCPQGTPQLLVEPPWMPVMLWDWVTLTCQGSGTAGATTWYKDGRCWGQKGQDSFTVIQSGTYQFERPGSGLSPPVTVPNDTLVLQVPAPTLLEADTVTLRCCGPRNQPVRWVSFYRDGKELQTLRDRSLPPLQLNHSCRYHCRGLRVFLFPFYSVAVPETVTVQGEHTTAATPTPPQPLPRDLESQFPSPISSPELFMVPVLEGSPELPEGSPLNLSCLSTPSPLRPPAPRLYRFYQDGQLVGGPQGSPQLLVPAVGVSHSGSYSCEVRSEGGVRAEEQRPARRHGAQ</sequence>
<dbReference type="PANTHER" id="PTHR11481">
    <property type="entry name" value="IMMUNOGLOBULIN FC RECEPTOR"/>
    <property type="match status" value="1"/>
</dbReference>
<dbReference type="PANTHER" id="PTHR11481:SF64">
    <property type="entry name" value="FC RECEPTOR-LIKE PROTEIN 4"/>
    <property type="match status" value="1"/>
</dbReference>
<dbReference type="PROSITE" id="PS50835">
    <property type="entry name" value="IG_LIKE"/>
    <property type="match status" value="2"/>
</dbReference>
<keyword evidence="6" id="KW-1185">Reference proteome</keyword>
<keyword evidence="1" id="KW-0732">Signal</keyword>
<proteinExistence type="predicted"/>
<dbReference type="InterPro" id="IPR050488">
    <property type="entry name" value="Ig_Fc_receptor"/>
</dbReference>
<evidence type="ECO:0000256" key="2">
    <source>
        <dbReference type="ARBA" id="ARBA00023157"/>
    </source>
</evidence>
<dbReference type="Ensembl" id="ENSCUST00005018563.1">
    <property type="protein sequence ID" value="ENSCUSP00005017890.1"/>
    <property type="gene ID" value="ENSCUSG00005011418.1"/>
</dbReference>
<feature type="region of interest" description="Disordered" evidence="3">
    <location>
        <begin position="338"/>
        <end position="362"/>
    </location>
</feature>
<evidence type="ECO:0000313" key="6">
    <source>
        <dbReference type="Proteomes" id="UP000694563"/>
    </source>
</evidence>
<feature type="domain" description="Ig-like" evidence="4">
    <location>
        <begin position="268"/>
        <end position="357"/>
    </location>
</feature>
<dbReference type="GO" id="GO:0006955">
    <property type="term" value="P:immune response"/>
    <property type="evidence" value="ECO:0007669"/>
    <property type="project" value="TreeGrafter"/>
</dbReference>
<feature type="domain" description="Ig-like" evidence="4">
    <location>
        <begin position="81"/>
        <end position="175"/>
    </location>
</feature>
<feature type="region of interest" description="Disordered" evidence="3">
    <location>
        <begin position="240"/>
        <end position="261"/>
    </location>
</feature>
<dbReference type="GO" id="GO:0007166">
    <property type="term" value="P:cell surface receptor signaling pathway"/>
    <property type="evidence" value="ECO:0007669"/>
    <property type="project" value="TreeGrafter"/>
</dbReference>
<dbReference type="InterPro" id="IPR007110">
    <property type="entry name" value="Ig-like_dom"/>
</dbReference>
<evidence type="ECO:0000259" key="4">
    <source>
        <dbReference type="PROSITE" id="PS50835"/>
    </source>
</evidence>
<dbReference type="GO" id="GO:0009897">
    <property type="term" value="C:external side of plasma membrane"/>
    <property type="evidence" value="ECO:0007669"/>
    <property type="project" value="TreeGrafter"/>
</dbReference>
<keyword evidence="2" id="KW-1015">Disulfide bond</keyword>
<protein>
    <recommendedName>
        <fullName evidence="4">Ig-like domain-containing protein</fullName>
    </recommendedName>
</protein>
<reference evidence="5" key="3">
    <citation type="submission" date="2025-09" db="UniProtKB">
        <authorList>
            <consortium name="Ensembl"/>
        </authorList>
    </citation>
    <scope>IDENTIFICATION</scope>
</reference>
<evidence type="ECO:0000256" key="3">
    <source>
        <dbReference type="SAM" id="MobiDB-lite"/>
    </source>
</evidence>
<dbReference type="AlphaFoldDB" id="A0A8C3UMQ4"/>
<dbReference type="Proteomes" id="UP000694563">
    <property type="component" value="Chromosome 30"/>
</dbReference>
<reference evidence="5" key="1">
    <citation type="submission" date="2020-10" db="EMBL/GenBank/DDBJ databases">
        <title>Catharus ustulatus (Swainson's thrush) genome, bCatUst1, primary haplotype v2.</title>
        <authorList>
            <person name="Delmore K."/>
            <person name="Vafadar M."/>
            <person name="Formenti G."/>
            <person name="Chow W."/>
            <person name="Pelan S."/>
            <person name="Howe K."/>
            <person name="Rhie A."/>
            <person name="Mountcastle J."/>
            <person name="Haase B."/>
            <person name="Fedrigo O."/>
            <person name="Jarvis E.D."/>
        </authorList>
    </citation>
    <scope>NUCLEOTIDE SEQUENCE [LARGE SCALE GENOMIC DNA]</scope>
</reference>
<accession>A0A8C3UMQ4</accession>
<reference evidence="5" key="2">
    <citation type="submission" date="2025-08" db="UniProtKB">
        <authorList>
            <consortium name="Ensembl"/>
        </authorList>
    </citation>
    <scope>IDENTIFICATION</scope>
</reference>
<dbReference type="GO" id="GO:0004888">
    <property type="term" value="F:transmembrane signaling receptor activity"/>
    <property type="evidence" value="ECO:0007669"/>
    <property type="project" value="TreeGrafter"/>
</dbReference>
<evidence type="ECO:0000256" key="1">
    <source>
        <dbReference type="ARBA" id="ARBA00022729"/>
    </source>
</evidence>
<dbReference type="InterPro" id="IPR013783">
    <property type="entry name" value="Ig-like_fold"/>
</dbReference>